<reference evidence="2 3" key="1">
    <citation type="submission" date="2018-02" db="EMBL/GenBank/DDBJ databases">
        <title>Comparative genomes isolates from brazilian mangrove.</title>
        <authorList>
            <person name="Araujo J.E."/>
            <person name="Taketani R.G."/>
            <person name="Silva M.C.P."/>
            <person name="Loureco M.V."/>
            <person name="Andreote F.D."/>
        </authorList>
    </citation>
    <scope>NUCLEOTIDE SEQUENCE [LARGE SCALE GENOMIC DNA]</scope>
    <source>
        <strain evidence="2 3">NAP PRIS-MGV</strain>
    </source>
</reference>
<dbReference type="PROSITE" id="PS51186">
    <property type="entry name" value="GNAT"/>
    <property type="match status" value="1"/>
</dbReference>
<name>A0A2S8F7P8_9BACT</name>
<dbReference type="InterPro" id="IPR000182">
    <property type="entry name" value="GNAT_dom"/>
</dbReference>
<dbReference type="PANTHER" id="PTHR43233:SF1">
    <property type="entry name" value="FAMILY N-ACETYLTRANSFERASE, PUTATIVE (AFU_ORTHOLOGUE AFUA_6G03350)-RELATED"/>
    <property type="match status" value="1"/>
</dbReference>
<dbReference type="Gene3D" id="3.40.630.30">
    <property type="match status" value="1"/>
</dbReference>
<accession>A0A2S8F7P8</accession>
<dbReference type="SUPFAM" id="SSF55729">
    <property type="entry name" value="Acyl-CoA N-acyltransferases (Nat)"/>
    <property type="match status" value="1"/>
</dbReference>
<evidence type="ECO:0000313" key="3">
    <source>
        <dbReference type="Proteomes" id="UP000239388"/>
    </source>
</evidence>
<protein>
    <submittedName>
        <fullName evidence="2">GNAT family N-acetyltransferase</fullName>
    </submittedName>
</protein>
<dbReference type="Proteomes" id="UP000239388">
    <property type="component" value="Unassembled WGS sequence"/>
</dbReference>
<gene>
    <name evidence="2" type="ORF">C5Y98_25045</name>
</gene>
<dbReference type="InterPro" id="IPR053144">
    <property type="entry name" value="Acetyltransferase_Butenolide"/>
</dbReference>
<proteinExistence type="predicted"/>
<evidence type="ECO:0000259" key="1">
    <source>
        <dbReference type="PROSITE" id="PS51186"/>
    </source>
</evidence>
<dbReference type="InterPro" id="IPR016181">
    <property type="entry name" value="Acyl_CoA_acyltransferase"/>
</dbReference>
<feature type="domain" description="N-acetyltransferase" evidence="1">
    <location>
        <begin position="1"/>
        <end position="132"/>
    </location>
</feature>
<dbReference type="Pfam" id="PF13508">
    <property type="entry name" value="Acetyltransf_7"/>
    <property type="match status" value="1"/>
</dbReference>
<dbReference type="PANTHER" id="PTHR43233">
    <property type="entry name" value="FAMILY N-ACETYLTRANSFERASE, PUTATIVE (AFU_ORTHOLOGUE AFUA_6G03350)-RELATED"/>
    <property type="match status" value="1"/>
</dbReference>
<dbReference type="GO" id="GO:0016747">
    <property type="term" value="F:acyltransferase activity, transferring groups other than amino-acyl groups"/>
    <property type="evidence" value="ECO:0007669"/>
    <property type="project" value="InterPro"/>
</dbReference>
<sequence>MIEYQLEPNLSVDEYHDILVRSGLAERRPAGDREKLTKMVAHADILLTARSQGQLVGISRCMTDFAHATYLADLAVDRDFQKQGIGKELITRSHQAAGTHTLLLLLAAPTAASYYPHVGMEKHDSCWIIPRG</sequence>
<dbReference type="CDD" id="cd04301">
    <property type="entry name" value="NAT_SF"/>
    <property type="match status" value="1"/>
</dbReference>
<dbReference type="EMBL" id="PUIB01000025">
    <property type="protein sequence ID" value="PQO28173.1"/>
    <property type="molecule type" value="Genomic_DNA"/>
</dbReference>
<dbReference type="AlphaFoldDB" id="A0A2S8F7P8"/>
<keyword evidence="2" id="KW-0808">Transferase</keyword>
<evidence type="ECO:0000313" key="2">
    <source>
        <dbReference type="EMBL" id="PQO28173.1"/>
    </source>
</evidence>
<organism evidence="2 3">
    <name type="scientific">Blastopirellula marina</name>
    <dbReference type="NCBI Taxonomy" id="124"/>
    <lineage>
        <taxon>Bacteria</taxon>
        <taxon>Pseudomonadati</taxon>
        <taxon>Planctomycetota</taxon>
        <taxon>Planctomycetia</taxon>
        <taxon>Pirellulales</taxon>
        <taxon>Pirellulaceae</taxon>
        <taxon>Blastopirellula</taxon>
    </lineage>
</organism>
<dbReference type="OrthoDB" id="9775804at2"/>
<dbReference type="RefSeq" id="WP_105358515.1">
    <property type="nucleotide sequence ID" value="NZ_PUIB01000025.1"/>
</dbReference>
<comment type="caution">
    <text evidence="2">The sequence shown here is derived from an EMBL/GenBank/DDBJ whole genome shotgun (WGS) entry which is preliminary data.</text>
</comment>